<keyword evidence="1" id="KW-0732">Signal</keyword>
<feature type="signal peptide" evidence="1">
    <location>
        <begin position="1"/>
        <end position="24"/>
    </location>
</feature>
<comment type="caution">
    <text evidence="2">The sequence shown here is derived from an EMBL/GenBank/DDBJ whole genome shotgun (WGS) entry which is preliminary data.</text>
</comment>
<accession>A0ABT1M8C6</accession>
<organism evidence="2 3">
    <name type="scientific">Mycolicibacterium arenosum</name>
    <dbReference type="NCBI Taxonomy" id="2952157"/>
    <lineage>
        <taxon>Bacteria</taxon>
        <taxon>Bacillati</taxon>
        <taxon>Actinomycetota</taxon>
        <taxon>Actinomycetes</taxon>
        <taxon>Mycobacteriales</taxon>
        <taxon>Mycobacteriaceae</taxon>
        <taxon>Mycolicibacterium</taxon>
    </lineage>
</organism>
<evidence type="ECO:0000313" key="2">
    <source>
        <dbReference type="EMBL" id="MCP9275077.1"/>
    </source>
</evidence>
<proteinExistence type="predicted"/>
<name>A0ABT1M8C6_9MYCO</name>
<keyword evidence="3" id="KW-1185">Reference proteome</keyword>
<dbReference type="Proteomes" id="UP001651690">
    <property type="component" value="Unassembled WGS sequence"/>
</dbReference>
<evidence type="ECO:0000313" key="3">
    <source>
        <dbReference type="Proteomes" id="UP001651690"/>
    </source>
</evidence>
<sequence>MRLTKMAATIMIVGGVGFGSVAIGAPVASARPAAPMPEKPGNGNDYCPPWCGNNGNGNGNRGHDNWNNGHDNWDKGQWWANNRHDWWDDRQGPPPWGWGPPPPYQWNGGPLPQTINYYGYDATPVWNGGQWGIWLFGLWIPIFGVGFN</sequence>
<gene>
    <name evidence="2" type="ORF">NM203_23075</name>
</gene>
<evidence type="ECO:0008006" key="4">
    <source>
        <dbReference type="Google" id="ProtNLM"/>
    </source>
</evidence>
<dbReference type="EMBL" id="JANDBD010000010">
    <property type="protein sequence ID" value="MCP9275077.1"/>
    <property type="molecule type" value="Genomic_DNA"/>
</dbReference>
<protein>
    <recommendedName>
        <fullName evidence="4">Chitin-binding protein</fullName>
    </recommendedName>
</protein>
<feature type="chain" id="PRO_5047214866" description="Chitin-binding protein" evidence="1">
    <location>
        <begin position="25"/>
        <end position="148"/>
    </location>
</feature>
<evidence type="ECO:0000256" key="1">
    <source>
        <dbReference type="SAM" id="SignalP"/>
    </source>
</evidence>
<reference evidence="2 3" key="1">
    <citation type="submission" date="2022-06" db="EMBL/GenBank/DDBJ databases">
        <title>Mycolicibacterium sp. CAU 1645 isolated from seawater.</title>
        <authorList>
            <person name="Kim W."/>
        </authorList>
    </citation>
    <scope>NUCLEOTIDE SEQUENCE [LARGE SCALE GENOMIC DNA]</scope>
    <source>
        <strain evidence="2 3">CAU 1645</strain>
    </source>
</reference>